<proteinExistence type="inferred from homology"/>
<name>A0A1W1VQW8_9DEIO</name>
<evidence type="ECO:0000256" key="2">
    <source>
        <dbReference type="SAM" id="Coils"/>
    </source>
</evidence>
<evidence type="ECO:0000313" key="6">
    <source>
        <dbReference type="EMBL" id="SMB95663.1"/>
    </source>
</evidence>
<accession>A0A1W1VQW8</accession>
<sequence length="437" mass="44598">MSPLTRFPQRAALPLTLLPATLLFLTGCAPGGGKAQTTKTTVKTTGNDLDAPPPKTTALAVRTLTTRTGSLNVVRTATATLQAERDSNVAAQTGGTVTAVLTQEGKRAGAGQVVVRLDDTSARQALENARLQVQQAQISLQQTQTNTAQGTASLQAGVQAAEAGLAKARQDAASAEQLYGLGGISQADLNASRSALAQAQSTLAQAQNTLTQNGRGGQSSSVALLQAQLSTAQAGVRQAEENLNRTQVRAPFAGLVASLPVEVGEFVNQGGTVFRLVDERRLRARFTVPPAEARVLRPGTKLNLSYGGANYVATVEGASGVAGADRLVPVEARVEGGGQLPVGGTAQIRYRAALGRGVLVPTSAISVEGGENAVYLAEDGVARRVTVRVVAESGGQVAVQGLEEGVRVISPVPPSLQDGAGIRAGAQLGEGSGQAAP</sequence>
<dbReference type="STRING" id="695939.SAMN00790413_02935"/>
<dbReference type="GO" id="GO:1990281">
    <property type="term" value="C:efflux pump complex"/>
    <property type="evidence" value="ECO:0007669"/>
    <property type="project" value="TreeGrafter"/>
</dbReference>
<dbReference type="SUPFAM" id="SSF56954">
    <property type="entry name" value="Outer membrane efflux proteins (OEP)"/>
    <property type="match status" value="1"/>
</dbReference>
<evidence type="ECO:0000259" key="5">
    <source>
        <dbReference type="Pfam" id="PF25881"/>
    </source>
</evidence>
<dbReference type="Proteomes" id="UP000192582">
    <property type="component" value="Unassembled WGS sequence"/>
</dbReference>
<evidence type="ECO:0000313" key="7">
    <source>
        <dbReference type="Proteomes" id="UP000192582"/>
    </source>
</evidence>
<dbReference type="GO" id="GO:0015562">
    <property type="term" value="F:efflux transmembrane transporter activity"/>
    <property type="evidence" value="ECO:0007669"/>
    <property type="project" value="TreeGrafter"/>
</dbReference>
<dbReference type="SUPFAM" id="SSF111369">
    <property type="entry name" value="HlyD-like secretion proteins"/>
    <property type="match status" value="1"/>
</dbReference>
<feature type="domain" description="YbhG-like alpha-helical hairpin" evidence="5">
    <location>
        <begin position="118"/>
        <end position="244"/>
    </location>
</feature>
<dbReference type="EMBL" id="FWWU01000009">
    <property type="protein sequence ID" value="SMB95663.1"/>
    <property type="molecule type" value="Genomic_DNA"/>
</dbReference>
<feature type="region of interest" description="Disordered" evidence="3">
    <location>
        <begin position="29"/>
        <end position="54"/>
    </location>
</feature>
<dbReference type="Pfam" id="PF25881">
    <property type="entry name" value="HH_YBHG"/>
    <property type="match status" value="1"/>
</dbReference>
<evidence type="ECO:0000256" key="3">
    <source>
        <dbReference type="SAM" id="MobiDB-lite"/>
    </source>
</evidence>
<dbReference type="InterPro" id="IPR059052">
    <property type="entry name" value="HH_YbhG-like"/>
</dbReference>
<gene>
    <name evidence="6" type="ORF">SAMN00790413_02935</name>
</gene>
<dbReference type="Gene3D" id="2.40.420.20">
    <property type="match status" value="1"/>
</dbReference>
<protein>
    <submittedName>
        <fullName evidence="6">RND family efflux transporter, MFP subunit</fullName>
    </submittedName>
</protein>
<dbReference type="PROSITE" id="PS51257">
    <property type="entry name" value="PROKAR_LIPOPROTEIN"/>
    <property type="match status" value="1"/>
</dbReference>
<dbReference type="RefSeq" id="WP_245808514.1">
    <property type="nucleotide sequence ID" value="NZ_FWWU01000009.1"/>
</dbReference>
<reference evidence="6 7" key="1">
    <citation type="submission" date="2017-04" db="EMBL/GenBank/DDBJ databases">
        <authorList>
            <person name="Afonso C.L."/>
            <person name="Miller P.J."/>
            <person name="Scott M.A."/>
            <person name="Spackman E."/>
            <person name="Goraichik I."/>
            <person name="Dimitrov K.M."/>
            <person name="Suarez D.L."/>
            <person name="Swayne D.E."/>
        </authorList>
    </citation>
    <scope>NUCLEOTIDE SEQUENCE [LARGE SCALE GENOMIC DNA]</scope>
    <source>
        <strain evidence="6 7">KR-140</strain>
    </source>
</reference>
<evidence type="ECO:0000256" key="1">
    <source>
        <dbReference type="ARBA" id="ARBA00009477"/>
    </source>
</evidence>
<organism evidence="6 7">
    <name type="scientific">Deinococcus hopiensis KR-140</name>
    <dbReference type="NCBI Taxonomy" id="695939"/>
    <lineage>
        <taxon>Bacteria</taxon>
        <taxon>Thermotogati</taxon>
        <taxon>Deinococcota</taxon>
        <taxon>Deinococci</taxon>
        <taxon>Deinococcales</taxon>
        <taxon>Deinococcaceae</taxon>
        <taxon>Deinococcus</taxon>
    </lineage>
</organism>
<dbReference type="NCBIfam" id="TIGR01730">
    <property type="entry name" value="RND_mfp"/>
    <property type="match status" value="1"/>
</dbReference>
<feature type="signal peptide" evidence="4">
    <location>
        <begin position="1"/>
        <end position="35"/>
    </location>
</feature>
<evidence type="ECO:0000256" key="4">
    <source>
        <dbReference type="SAM" id="SignalP"/>
    </source>
</evidence>
<keyword evidence="2" id="KW-0175">Coiled coil</keyword>
<dbReference type="Gene3D" id="1.10.287.470">
    <property type="entry name" value="Helix hairpin bin"/>
    <property type="match status" value="3"/>
</dbReference>
<keyword evidence="4" id="KW-0732">Signal</keyword>
<feature type="coiled-coil region" evidence="2">
    <location>
        <begin position="126"/>
        <end position="249"/>
    </location>
</feature>
<dbReference type="Gene3D" id="2.40.50.100">
    <property type="match status" value="2"/>
</dbReference>
<feature type="chain" id="PRO_5012754617" evidence="4">
    <location>
        <begin position="36"/>
        <end position="437"/>
    </location>
</feature>
<comment type="similarity">
    <text evidence="1">Belongs to the membrane fusion protein (MFP) (TC 8.A.1) family.</text>
</comment>
<dbReference type="Gene3D" id="2.40.30.170">
    <property type="match status" value="1"/>
</dbReference>
<keyword evidence="7" id="KW-1185">Reference proteome</keyword>
<dbReference type="PANTHER" id="PTHR30469">
    <property type="entry name" value="MULTIDRUG RESISTANCE PROTEIN MDTA"/>
    <property type="match status" value="1"/>
</dbReference>
<dbReference type="AlphaFoldDB" id="A0A1W1VQW8"/>
<dbReference type="InterPro" id="IPR006143">
    <property type="entry name" value="RND_pump_MFP"/>
</dbReference>
<feature type="compositionally biased region" description="Low complexity" evidence="3">
    <location>
        <begin position="35"/>
        <end position="46"/>
    </location>
</feature>
<dbReference type="PANTHER" id="PTHR30469:SF15">
    <property type="entry name" value="HLYD FAMILY OF SECRETION PROTEINS"/>
    <property type="match status" value="1"/>
</dbReference>